<proteinExistence type="predicted"/>
<dbReference type="AlphaFoldDB" id="A0A443SBH2"/>
<dbReference type="InterPro" id="IPR029058">
    <property type="entry name" value="AB_hydrolase_fold"/>
</dbReference>
<name>A0A443SBH2_9ACAR</name>
<dbReference type="EMBL" id="NCKV01004327">
    <property type="protein sequence ID" value="RWS24857.1"/>
    <property type="molecule type" value="Genomic_DNA"/>
</dbReference>
<sequence length="146" mass="16984">MDLFYYKGGPFLPSDDFINVLSQKVCEHALFQEVCANLLFLICGVVSKKFRKFDYGKITNIEKYGSETPPLYNLTKITSKHIALLHSDNDWLADPQDVEFLRSQIKDNLILDYKVPVKQWNHLDFVWALQAGEYVNSVVFQVLKKY</sequence>
<dbReference type="SUPFAM" id="SSF53474">
    <property type="entry name" value="alpha/beta-Hydrolases"/>
    <property type="match status" value="1"/>
</dbReference>
<dbReference type="Gene3D" id="3.40.50.1820">
    <property type="entry name" value="alpha/beta hydrolase"/>
    <property type="match status" value="1"/>
</dbReference>
<organism evidence="1 2">
    <name type="scientific">Leptotrombidium deliense</name>
    <dbReference type="NCBI Taxonomy" id="299467"/>
    <lineage>
        <taxon>Eukaryota</taxon>
        <taxon>Metazoa</taxon>
        <taxon>Ecdysozoa</taxon>
        <taxon>Arthropoda</taxon>
        <taxon>Chelicerata</taxon>
        <taxon>Arachnida</taxon>
        <taxon>Acari</taxon>
        <taxon>Acariformes</taxon>
        <taxon>Trombidiformes</taxon>
        <taxon>Prostigmata</taxon>
        <taxon>Anystina</taxon>
        <taxon>Parasitengona</taxon>
        <taxon>Trombiculoidea</taxon>
        <taxon>Trombiculidae</taxon>
        <taxon>Leptotrombidium</taxon>
    </lineage>
</organism>
<evidence type="ECO:0000313" key="1">
    <source>
        <dbReference type="EMBL" id="RWS24857.1"/>
    </source>
</evidence>
<dbReference type="OrthoDB" id="6480624at2759"/>
<dbReference type="Proteomes" id="UP000288716">
    <property type="component" value="Unassembled WGS sequence"/>
</dbReference>
<dbReference type="VEuPathDB" id="VectorBase:LDEU007185"/>
<evidence type="ECO:0000313" key="2">
    <source>
        <dbReference type="Proteomes" id="UP000288716"/>
    </source>
</evidence>
<accession>A0A443SBH2</accession>
<comment type="caution">
    <text evidence="1">The sequence shown here is derived from an EMBL/GenBank/DDBJ whole genome shotgun (WGS) entry which is preliminary data.</text>
</comment>
<reference evidence="1 2" key="1">
    <citation type="journal article" date="2018" name="Gigascience">
        <title>Genomes of trombidid mites reveal novel predicted allergens and laterally-transferred genes associated with secondary metabolism.</title>
        <authorList>
            <person name="Dong X."/>
            <person name="Chaisiri K."/>
            <person name="Xia D."/>
            <person name="Armstrong S.D."/>
            <person name="Fang Y."/>
            <person name="Donnelly M.J."/>
            <person name="Kadowaki T."/>
            <person name="McGarry J.W."/>
            <person name="Darby A.C."/>
            <person name="Makepeace B.L."/>
        </authorList>
    </citation>
    <scope>NUCLEOTIDE SEQUENCE [LARGE SCALE GENOMIC DNA]</scope>
    <source>
        <strain evidence="1">UoL-UT</strain>
    </source>
</reference>
<keyword evidence="2" id="KW-1185">Reference proteome</keyword>
<gene>
    <name evidence="1" type="ORF">B4U80_00546</name>
</gene>
<protein>
    <submittedName>
        <fullName evidence="1">Lipase 3-like protein</fullName>
    </submittedName>
</protein>
<dbReference type="STRING" id="299467.A0A443SBH2"/>
<dbReference type="PANTHER" id="PTHR11005">
    <property type="entry name" value="LYSOSOMAL ACID LIPASE-RELATED"/>
    <property type="match status" value="1"/>
</dbReference>